<gene>
    <name evidence="14" type="primary">rnhB</name>
    <name evidence="18" type="ORF">QJ043_02815</name>
</gene>
<feature type="binding site" evidence="14 15">
    <location>
        <position position="172"/>
    </location>
    <ligand>
        <name>a divalent metal cation</name>
        <dbReference type="ChEBI" id="CHEBI:60240"/>
    </ligand>
</feature>
<evidence type="ECO:0000256" key="3">
    <source>
        <dbReference type="ARBA" id="ARBA00004065"/>
    </source>
</evidence>
<comment type="similarity">
    <text evidence="5 14 16">Belongs to the RNase HII family.</text>
</comment>
<comment type="caution">
    <text evidence="18">The sequence shown here is derived from an EMBL/GenBank/DDBJ whole genome shotgun (WGS) entry which is preliminary data.</text>
</comment>
<reference evidence="18" key="1">
    <citation type="submission" date="2023-05" db="EMBL/GenBank/DDBJ databases">
        <title>[olsenella] sp. nov., isolated from a pig farm feces dump.</title>
        <authorList>
            <person name="Chang Y.-H."/>
        </authorList>
    </citation>
    <scope>NUCLEOTIDE SEQUENCE</scope>
    <source>
        <strain evidence="18">YH-ols2217</strain>
    </source>
</reference>
<dbReference type="PROSITE" id="PS51975">
    <property type="entry name" value="RNASE_H_2"/>
    <property type="match status" value="1"/>
</dbReference>
<feature type="binding site" evidence="14 15">
    <location>
        <position position="78"/>
    </location>
    <ligand>
        <name>a divalent metal cation</name>
        <dbReference type="ChEBI" id="CHEBI:60240"/>
    </ligand>
</feature>
<evidence type="ECO:0000313" key="18">
    <source>
        <dbReference type="EMBL" id="MDJ1129016.1"/>
    </source>
</evidence>
<evidence type="ECO:0000256" key="7">
    <source>
        <dbReference type="ARBA" id="ARBA00019179"/>
    </source>
</evidence>
<evidence type="ECO:0000256" key="15">
    <source>
        <dbReference type="PROSITE-ProRule" id="PRU01319"/>
    </source>
</evidence>
<keyword evidence="13 14" id="KW-0464">Manganese</keyword>
<evidence type="ECO:0000256" key="12">
    <source>
        <dbReference type="ARBA" id="ARBA00022801"/>
    </source>
</evidence>
<dbReference type="NCBIfam" id="NF000595">
    <property type="entry name" value="PRK00015.1-3"/>
    <property type="match status" value="1"/>
</dbReference>
<evidence type="ECO:0000256" key="13">
    <source>
        <dbReference type="ARBA" id="ARBA00023211"/>
    </source>
</evidence>
<dbReference type="Proteomes" id="UP001431693">
    <property type="component" value="Unassembled WGS sequence"/>
</dbReference>
<dbReference type="RefSeq" id="WP_283712648.1">
    <property type="nucleotide sequence ID" value="NZ_JASJEW010000001.1"/>
</dbReference>
<keyword evidence="12 14" id="KW-0378">Hydrolase</keyword>
<dbReference type="PANTHER" id="PTHR10954:SF18">
    <property type="entry name" value="RIBONUCLEASE HII"/>
    <property type="match status" value="1"/>
</dbReference>
<dbReference type="HAMAP" id="MF_00052_B">
    <property type="entry name" value="RNase_HII_B"/>
    <property type="match status" value="1"/>
</dbReference>
<evidence type="ECO:0000256" key="16">
    <source>
        <dbReference type="RuleBase" id="RU003515"/>
    </source>
</evidence>
<evidence type="ECO:0000256" key="2">
    <source>
        <dbReference type="ARBA" id="ARBA00001946"/>
    </source>
</evidence>
<dbReference type="EMBL" id="JASJEX010000001">
    <property type="protein sequence ID" value="MDJ1129016.1"/>
    <property type="molecule type" value="Genomic_DNA"/>
</dbReference>
<evidence type="ECO:0000259" key="17">
    <source>
        <dbReference type="PROSITE" id="PS51975"/>
    </source>
</evidence>
<comment type="subcellular location">
    <subcellularLocation>
        <location evidence="4 14">Cytoplasm</location>
    </subcellularLocation>
</comment>
<dbReference type="GO" id="GO:0004523">
    <property type="term" value="F:RNA-DNA hybrid ribonuclease activity"/>
    <property type="evidence" value="ECO:0007669"/>
    <property type="project" value="UniProtKB-EC"/>
</dbReference>
<keyword evidence="9 14" id="KW-0540">Nuclease</keyword>
<proteinExistence type="inferred from homology"/>
<keyword evidence="11 14" id="KW-0255">Endonuclease</keyword>
<dbReference type="Pfam" id="PF01351">
    <property type="entry name" value="RNase_HII"/>
    <property type="match status" value="1"/>
</dbReference>
<evidence type="ECO:0000256" key="1">
    <source>
        <dbReference type="ARBA" id="ARBA00000077"/>
    </source>
</evidence>
<name>A0ABT6ZIY9_9ACTN</name>
<feature type="binding site" evidence="14 15">
    <location>
        <position position="79"/>
    </location>
    <ligand>
        <name>a divalent metal cation</name>
        <dbReference type="ChEBI" id="CHEBI:60240"/>
    </ligand>
</feature>
<comment type="cofactor">
    <cofactor evidence="2">
        <name>Mg(2+)</name>
        <dbReference type="ChEBI" id="CHEBI:18420"/>
    </cofactor>
</comment>
<evidence type="ECO:0000256" key="11">
    <source>
        <dbReference type="ARBA" id="ARBA00022759"/>
    </source>
</evidence>
<keyword evidence="8 14" id="KW-0963">Cytoplasm</keyword>
<dbReference type="InterPro" id="IPR001352">
    <property type="entry name" value="RNase_HII/HIII"/>
</dbReference>
<sequence length="267" mass="28133">MADRPSVAAVTAALRGASHTELPALIASCADDPRAGVVKARAAARRRYDREAAERRRVLAMYERARELGGGGLVVGVDEVGRGPLAGPLTVCATALDLEDPIWGIDDSKRLSPTRRESLAEEVRSRAVAVGLACVDARSIDRLGMAEALRRAMRTAVARTGLWDDASAVVIDGLPVHVHPREACLPKADAAVAPVAAASIVAKVFRDGVMETLDARFPGYGFAANKGYGSAEHIAAIGRLGLSPIHRVSFCGHFVTPAAERVDASTR</sequence>
<dbReference type="CDD" id="cd07182">
    <property type="entry name" value="RNase_HII_bacteria_HII_like"/>
    <property type="match status" value="1"/>
</dbReference>
<evidence type="ECO:0000256" key="4">
    <source>
        <dbReference type="ARBA" id="ARBA00004496"/>
    </source>
</evidence>
<dbReference type="InterPro" id="IPR024567">
    <property type="entry name" value="RNase_HII/HIII_dom"/>
</dbReference>
<keyword evidence="10 14" id="KW-0479">Metal-binding</keyword>
<dbReference type="SUPFAM" id="SSF53098">
    <property type="entry name" value="Ribonuclease H-like"/>
    <property type="match status" value="1"/>
</dbReference>
<comment type="catalytic activity">
    <reaction evidence="1 14 15 16">
        <text>Endonucleolytic cleavage to 5'-phosphomonoester.</text>
        <dbReference type="EC" id="3.1.26.4"/>
    </reaction>
</comment>
<evidence type="ECO:0000256" key="5">
    <source>
        <dbReference type="ARBA" id="ARBA00007383"/>
    </source>
</evidence>
<feature type="domain" description="RNase H type-2" evidence="17">
    <location>
        <begin position="72"/>
        <end position="262"/>
    </location>
</feature>
<accession>A0ABT6ZIY9</accession>
<organism evidence="18 19">
    <name type="scientific">Kribbibacterium absianum</name>
    <dbReference type="NCBI Taxonomy" id="3044210"/>
    <lineage>
        <taxon>Bacteria</taxon>
        <taxon>Bacillati</taxon>
        <taxon>Actinomycetota</taxon>
        <taxon>Coriobacteriia</taxon>
        <taxon>Coriobacteriales</taxon>
        <taxon>Kribbibacteriaceae</taxon>
        <taxon>Kribbibacterium</taxon>
    </lineage>
</organism>
<keyword evidence="19" id="KW-1185">Reference proteome</keyword>
<dbReference type="EC" id="3.1.26.4" evidence="6 14"/>
<evidence type="ECO:0000256" key="10">
    <source>
        <dbReference type="ARBA" id="ARBA00022723"/>
    </source>
</evidence>
<dbReference type="InterPro" id="IPR036397">
    <property type="entry name" value="RNaseH_sf"/>
</dbReference>
<evidence type="ECO:0000256" key="6">
    <source>
        <dbReference type="ARBA" id="ARBA00012180"/>
    </source>
</evidence>
<dbReference type="Gene3D" id="3.30.420.10">
    <property type="entry name" value="Ribonuclease H-like superfamily/Ribonuclease H"/>
    <property type="match status" value="1"/>
</dbReference>
<comment type="cofactor">
    <cofactor evidence="14 15">
        <name>Mn(2+)</name>
        <dbReference type="ChEBI" id="CHEBI:29035"/>
    </cofactor>
    <cofactor evidence="14 15">
        <name>Mg(2+)</name>
        <dbReference type="ChEBI" id="CHEBI:18420"/>
    </cofactor>
    <text evidence="14 15">Manganese or magnesium. Binds 1 divalent metal ion per monomer in the absence of substrate. May bind a second metal ion after substrate binding.</text>
</comment>
<dbReference type="PANTHER" id="PTHR10954">
    <property type="entry name" value="RIBONUCLEASE H2 SUBUNIT A"/>
    <property type="match status" value="1"/>
</dbReference>
<dbReference type="InterPro" id="IPR012337">
    <property type="entry name" value="RNaseH-like_sf"/>
</dbReference>
<evidence type="ECO:0000256" key="14">
    <source>
        <dbReference type="HAMAP-Rule" id="MF_00052"/>
    </source>
</evidence>
<evidence type="ECO:0000256" key="8">
    <source>
        <dbReference type="ARBA" id="ARBA00022490"/>
    </source>
</evidence>
<dbReference type="InterPro" id="IPR022898">
    <property type="entry name" value="RNase_HII"/>
</dbReference>
<protein>
    <recommendedName>
        <fullName evidence="7 14">Ribonuclease HII</fullName>
        <shortName evidence="14">RNase HII</shortName>
        <ecNumber evidence="6 14">3.1.26.4</ecNumber>
    </recommendedName>
</protein>
<evidence type="ECO:0000313" key="19">
    <source>
        <dbReference type="Proteomes" id="UP001431693"/>
    </source>
</evidence>
<evidence type="ECO:0000256" key="9">
    <source>
        <dbReference type="ARBA" id="ARBA00022722"/>
    </source>
</evidence>
<comment type="function">
    <text evidence="3 14 16">Endonuclease that specifically degrades the RNA of RNA-DNA hybrids.</text>
</comment>